<comment type="caution">
    <text evidence="3">The sequence shown here is derived from an EMBL/GenBank/DDBJ whole genome shotgun (WGS) entry which is preliminary data.</text>
</comment>
<dbReference type="InterPro" id="IPR027417">
    <property type="entry name" value="P-loop_NTPase"/>
</dbReference>
<evidence type="ECO:0000256" key="1">
    <source>
        <dbReference type="ARBA" id="ARBA00008936"/>
    </source>
</evidence>
<keyword evidence="4" id="KW-1185">Reference proteome</keyword>
<organism evidence="3 4">
    <name type="scientific">Stentor coeruleus</name>
    <dbReference type="NCBI Taxonomy" id="5963"/>
    <lineage>
        <taxon>Eukaryota</taxon>
        <taxon>Sar</taxon>
        <taxon>Alveolata</taxon>
        <taxon>Ciliophora</taxon>
        <taxon>Postciliodesmatophora</taxon>
        <taxon>Heterotrichea</taxon>
        <taxon>Heterotrichida</taxon>
        <taxon>Stentoridae</taxon>
        <taxon>Stentor</taxon>
    </lineage>
</organism>
<dbReference type="Pfam" id="PF00006">
    <property type="entry name" value="ATP-synt_ab"/>
    <property type="match status" value="1"/>
</dbReference>
<protein>
    <recommendedName>
        <fullName evidence="2">ATPase F1/V1/A1 complex alpha/beta subunit nucleotide-binding domain-containing protein</fullName>
    </recommendedName>
</protein>
<sequence>MSLMRFLFRRFNSIKSNFSDFGVAESTKSNILSIEGLESVKKGDIISAGPYKAWVYALFHDKVLAAILSESQVDYHGPVSIDPDFDLKIPIDVSESLSVSAFSSTSSSNPSFKAFLNSKPPYKHLLSQNQLYTGYQQVDICKPISLGQTSLFYGPSNKGKIKLAYDTAETFLKNKHAQVVIASPNPLKYKRNIPKAIVYKSEMAHSEVSQYFIPYIALAHASYLRDKGHHVLFILDDLLYHTFKEKTLFHTEKIMPTNLGSLAFEHSKHVSKDSSLSSVFILDKDTNDDTHRLVSESINIHMQSISSQIFKFDSEDEILSKQTPVLDFTNIVDNIIPFQLPVYAKLRKELTELFISLKEVKSTEDIRKKYKINSDPWDKYLILDSKYFLTLLSQSAPLSIPELTAFLQFVLWSVKNETISMFKVDLHEVRTEFLAFFKSLDTEVEVRLRKNPESVDAEWALDQINSKIIPRFYDHAKMKGWLRDFKDDYEELLK</sequence>
<name>A0A1R2BH97_9CILI</name>
<evidence type="ECO:0000259" key="2">
    <source>
        <dbReference type="Pfam" id="PF00006"/>
    </source>
</evidence>
<dbReference type="Proteomes" id="UP000187209">
    <property type="component" value="Unassembled WGS sequence"/>
</dbReference>
<reference evidence="3 4" key="1">
    <citation type="submission" date="2016-11" db="EMBL/GenBank/DDBJ databases">
        <title>The macronuclear genome of Stentor coeruleus: a giant cell with tiny introns.</title>
        <authorList>
            <person name="Slabodnick M."/>
            <person name="Ruby J.G."/>
            <person name="Reiff S.B."/>
            <person name="Swart E.C."/>
            <person name="Gosai S."/>
            <person name="Prabakaran S."/>
            <person name="Witkowska E."/>
            <person name="Larue G.E."/>
            <person name="Fisher S."/>
            <person name="Freeman R.M."/>
            <person name="Gunawardena J."/>
            <person name="Chu W."/>
            <person name="Stover N.A."/>
            <person name="Gregory B.D."/>
            <person name="Nowacki M."/>
            <person name="Derisi J."/>
            <person name="Roy S.W."/>
            <person name="Marshall W.F."/>
            <person name="Sood P."/>
        </authorList>
    </citation>
    <scope>NUCLEOTIDE SEQUENCE [LARGE SCALE GENOMIC DNA]</scope>
    <source>
        <strain evidence="3">WM001</strain>
    </source>
</reference>
<proteinExistence type="inferred from homology"/>
<dbReference type="Gene3D" id="3.40.50.300">
    <property type="entry name" value="P-loop containing nucleotide triphosphate hydrolases"/>
    <property type="match status" value="1"/>
</dbReference>
<dbReference type="SUPFAM" id="SSF52540">
    <property type="entry name" value="P-loop containing nucleoside triphosphate hydrolases"/>
    <property type="match status" value="1"/>
</dbReference>
<dbReference type="OrthoDB" id="292516at2759"/>
<dbReference type="AlphaFoldDB" id="A0A1R2BH97"/>
<gene>
    <name evidence="3" type="ORF">SteCoe_24580</name>
</gene>
<dbReference type="EMBL" id="MPUH01000650">
    <property type="protein sequence ID" value="OMJ76104.1"/>
    <property type="molecule type" value="Genomic_DNA"/>
</dbReference>
<comment type="similarity">
    <text evidence="1">Belongs to the ATPase alpha/beta chains family.</text>
</comment>
<dbReference type="GO" id="GO:0005524">
    <property type="term" value="F:ATP binding"/>
    <property type="evidence" value="ECO:0007669"/>
    <property type="project" value="InterPro"/>
</dbReference>
<dbReference type="InterPro" id="IPR000194">
    <property type="entry name" value="ATPase_F1/V1/A1_a/bsu_nucl-bd"/>
</dbReference>
<evidence type="ECO:0000313" key="4">
    <source>
        <dbReference type="Proteomes" id="UP000187209"/>
    </source>
</evidence>
<feature type="domain" description="ATPase F1/V1/A1 complex alpha/beta subunit nucleotide-binding" evidence="2">
    <location>
        <begin position="134"/>
        <end position="241"/>
    </location>
</feature>
<accession>A0A1R2BH97</accession>
<evidence type="ECO:0000313" key="3">
    <source>
        <dbReference type="EMBL" id="OMJ76104.1"/>
    </source>
</evidence>